<name>A0ABP7F4I6_9FLAO</name>
<dbReference type="InterPro" id="IPR037049">
    <property type="entry name" value="DUF1214_C_sf"/>
</dbReference>
<dbReference type="InterPro" id="IPR037050">
    <property type="entry name" value="DUF1254_sf"/>
</dbReference>
<evidence type="ECO:0000313" key="5">
    <source>
        <dbReference type="Proteomes" id="UP001501367"/>
    </source>
</evidence>
<accession>A0ABP7F4I6</accession>
<dbReference type="Gene3D" id="2.60.120.600">
    <property type="entry name" value="Domain of unknown function DUF1214, C-terminal domain"/>
    <property type="match status" value="1"/>
</dbReference>
<evidence type="ECO:0000259" key="2">
    <source>
        <dbReference type="Pfam" id="PF06742"/>
    </source>
</evidence>
<dbReference type="PANTHER" id="PTHR36509:SF2">
    <property type="entry name" value="BLL3101 PROTEIN"/>
    <property type="match status" value="1"/>
</dbReference>
<dbReference type="Pfam" id="PF06863">
    <property type="entry name" value="DUF1254"/>
    <property type="match status" value="1"/>
</dbReference>
<feature type="chain" id="PRO_5046499559" evidence="1">
    <location>
        <begin position="26"/>
        <end position="366"/>
    </location>
</feature>
<dbReference type="Gene3D" id="2.60.40.1610">
    <property type="entry name" value="Domain of unknown function DUF1254"/>
    <property type="match status" value="1"/>
</dbReference>
<dbReference type="InterPro" id="IPR010679">
    <property type="entry name" value="DUF1254"/>
</dbReference>
<dbReference type="SUPFAM" id="SSF160935">
    <property type="entry name" value="VPA0735-like"/>
    <property type="match status" value="1"/>
</dbReference>
<dbReference type="Proteomes" id="UP001501367">
    <property type="component" value="Unassembled WGS sequence"/>
</dbReference>
<sequence>MKNYKLLSGLFLVAISLLTSSCKQNNGKSETDSSTLKDSTAVTSDSVAQKNSVPVTAANFNRAETDLYFTTSVKDAGGIGNIHHYRTLMPIDKQAVIRANRDVLYSSGVYDLDAGPITVTLPDPGKRFMSMQTIDEDQYSETYYAPGTFTFTKEKIGTRYLMLGIRTFIDPNDPNDLPKVTALQDAIKISQKDKGTFSVPNWDLVSQKKVRDSLIGVSKKLTDTKGMFGLKGKIDETRHLLGSATGWGGNPEKDALYLSVYPKKNDGKTVYKLKVKNVPVDGFWSISVYNKEGYFEKNDLNMYTLNNITAKKDADGSITIQFGGCDGKTPNCIPVTAGWNYWVRLYRPHKEILNGTWKFPEAVEVK</sequence>
<protein>
    <submittedName>
        <fullName evidence="4">DUF1254 domain-containing protein</fullName>
    </submittedName>
</protein>
<organism evidence="4 5">
    <name type="scientific">Flavobacterium ginsengisoli</name>
    <dbReference type="NCBI Taxonomy" id="871694"/>
    <lineage>
        <taxon>Bacteria</taxon>
        <taxon>Pseudomonadati</taxon>
        <taxon>Bacteroidota</taxon>
        <taxon>Flavobacteriia</taxon>
        <taxon>Flavobacteriales</taxon>
        <taxon>Flavobacteriaceae</taxon>
        <taxon>Flavobacterium</taxon>
    </lineage>
</organism>
<dbReference type="Pfam" id="PF06742">
    <property type="entry name" value="DUF1214"/>
    <property type="match status" value="1"/>
</dbReference>
<dbReference type="PANTHER" id="PTHR36509">
    <property type="entry name" value="BLL3101 PROTEIN"/>
    <property type="match status" value="1"/>
</dbReference>
<gene>
    <name evidence="4" type="ORF">GCM10022422_09400</name>
</gene>
<dbReference type="InterPro" id="IPR010621">
    <property type="entry name" value="DUF1214"/>
</dbReference>
<feature type="signal peptide" evidence="1">
    <location>
        <begin position="1"/>
        <end position="25"/>
    </location>
</feature>
<evidence type="ECO:0000313" key="4">
    <source>
        <dbReference type="EMBL" id="GAA3729443.1"/>
    </source>
</evidence>
<evidence type="ECO:0000256" key="1">
    <source>
        <dbReference type="SAM" id="SignalP"/>
    </source>
</evidence>
<proteinExistence type="predicted"/>
<reference evidence="5" key="1">
    <citation type="journal article" date="2019" name="Int. J. Syst. Evol. Microbiol.">
        <title>The Global Catalogue of Microorganisms (GCM) 10K type strain sequencing project: providing services to taxonomists for standard genome sequencing and annotation.</title>
        <authorList>
            <consortium name="The Broad Institute Genomics Platform"/>
            <consortium name="The Broad Institute Genome Sequencing Center for Infectious Disease"/>
            <person name="Wu L."/>
            <person name="Ma J."/>
        </authorList>
    </citation>
    <scope>NUCLEOTIDE SEQUENCE [LARGE SCALE GENOMIC DNA]</scope>
    <source>
        <strain evidence="5">JCM 17336</strain>
    </source>
</reference>
<dbReference type="EMBL" id="BAABDT010000001">
    <property type="protein sequence ID" value="GAA3729443.1"/>
    <property type="molecule type" value="Genomic_DNA"/>
</dbReference>
<comment type="caution">
    <text evidence="4">The sequence shown here is derived from an EMBL/GenBank/DDBJ whole genome shotgun (WGS) entry which is preliminary data.</text>
</comment>
<dbReference type="PROSITE" id="PS51257">
    <property type="entry name" value="PROKAR_LIPOPROTEIN"/>
    <property type="match status" value="1"/>
</dbReference>
<feature type="domain" description="DUF1254" evidence="3">
    <location>
        <begin position="81"/>
        <end position="136"/>
    </location>
</feature>
<feature type="domain" description="DUF1214" evidence="2">
    <location>
        <begin position="265"/>
        <end position="349"/>
    </location>
</feature>
<keyword evidence="1" id="KW-0732">Signal</keyword>
<keyword evidence="5" id="KW-1185">Reference proteome</keyword>
<dbReference type="RefSeq" id="WP_278022647.1">
    <property type="nucleotide sequence ID" value="NZ_BAABDT010000001.1"/>
</dbReference>
<evidence type="ECO:0000259" key="3">
    <source>
        <dbReference type="Pfam" id="PF06863"/>
    </source>
</evidence>